<dbReference type="CDD" id="cd08503">
    <property type="entry name" value="PBP2_NikA_DppA_OppA_like_17"/>
    <property type="match status" value="1"/>
</dbReference>
<dbReference type="Pfam" id="PF00496">
    <property type="entry name" value="SBP_bac_5"/>
    <property type="match status" value="1"/>
</dbReference>
<dbReference type="InterPro" id="IPR039424">
    <property type="entry name" value="SBP_5"/>
</dbReference>
<keyword evidence="9" id="KW-1185">Reference proteome</keyword>
<name>A0A1H2NHV7_PSEVA</name>
<sequence length="537" mass="58437">MSDNKNKITQANHEFSFPRRDFLIGSLKYSAAAAAVAGAFSMGLPLGAFAAEATPKPGGVLRLGLAGGSTTDSKDPGSWADTFTFVGFSAVYNTLTEIAVDGTAIPELAESWTSTPDARVWTFKVRQGVTFHNGKTLDANDVVASIQHHLGDKSTSAAKTVLGDVAKVSANGSDSVVFELHSGNADFSYVVADYHLVIMPAKDGVPDWQAGVGTGGYRLKDFEPGVRMTLERSPDYWKPGRAHFASAELLAIADGAARVNALVTGQVDVINKVDLKTVSLLKRNPNLVIEETKGAQHYTFPMLTDSQVFQNNDVRMAMKHAINRETLLASVLYGYGLVGNDHPIQPGSRFINSALEQRTYDPDKSKFYLKRAGLDSLKVRLQASDAAYTGAVDASVLFKEQARAAGIDIDVVREPADGYFSNVWMKQPFTASFWYSSLTADRMFSIGYAKGAAWNETHWDNPRFNQLLNAARGEMNQPLRQEMYNEMQALCRDEGGAIVPLFASSVAARSNKVVHGGQTAPYGELDGLRVIERWWQA</sequence>
<comment type="similarity">
    <text evidence="2">Belongs to the bacterial solute-binding protein 5 family.</text>
</comment>
<evidence type="ECO:0000256" key="4">
    <source>
        <dbReference type="ARBA" id="ARBA00022729"/>
    </source>
</evidence>
<evidence type="ECO:0000259" key="7">
    <source>
        <dbReference type="Pfam" id="PF00496"/>
    </source>
</evidence>
<comment type="caution">
    <text evidence="8">The sequence shown here is derived from an EMBL/GenBank/DDBJ whole genome shotgun (WGS) entry which is preliminary data.</text>
</comment>
<evidence type="ECO:0000313" key="8">
    <source>
        <dbReference type="EMBL" id="TDB63939.1"/>
    </source>
</evidence>
<dbReference type="GO" id="GO:0030288">
    <property type="term" value="C:outer membrane-bounded periplasmic space"/>
    <property type="evidence" value="ECO:0007669"/>
    <property type="project" value="UniProtKB-ARBA"/>
</dbReference>
<dbReference type="GO" id="GO:1904680">
    <property type="term" value="F:peptide transmembrane transporter activity"/>
    <property type="evidence" value="ECO:0007669"/>
    <property type="project" value="TreeGrafter"/>
</dbReference>
<dbReference type="EMBL" id="RRZK01000012">
    <property type="protein sequence ID" value="TDB63939.1"/>
    <property type="molecule type" value="Genomic_DNA"/>
</dbReference>
<dbReference type="GO" id="GO:0015833">
    <property type="term" value="P:peptide transport"/>
    <property type="evidence" value="ECO:0007669"/>
    <property type="project" value="UniProtKB-KW"/>
</dbReference>
<dbReference type="InterPro" id="IPR000914">
    <property type="entry name" value="SBP_5_dom"/>
</dbReference>
<gene>
    <name evidence="8" type="ORF">EIY72_12580</name>
</gene>
<dbReference type="GO" id="GO:0043190">
    <property type="term" value="C:ATP-binding cassette (ABC) transporter complex"/>
    <property type="evidence" value="ECO:0007669"/>
    <property type="project" value="InterPro"/>
</dbReference>
<dbReference type="STRING" id="95300.SAMN05216558_2292"/>
<evidence type="ECO:0000256" key="1">
    <source>
        <dbReference type="ARBA" id="ARBA00004196"/>
    </source>
</evidence>
<dbReference type="PROSITE" id="PS51318">
    <property type="entry name" value="TAT"/>
    <property type="match status" value="1"/>
</dbReference>
<keyword evidence="4" id="KW-0732">Signal</keyword>
<evidence type="ECO:0000256" key="3">
    <source>
        <dbReference type="ARBA" id="ARBA00022448"/>
    </source>
</evidence>
<dbReference type="AlphaFoldDB" id="A0A1H2NHV7"/>
<protein>
    <submittedName>
        <fullName evidence="8">ABC transporter substrate-binding protein</fullName>
    </submittedName>
</protein>
<dbReference type="Proteomes" id="UP000295254">
    <property type="component" value="Unassembled WGS sequence"/>
</dbReference>
<dbReference type="GO" id="GO:0015031">
    <property type="term" value="P:protein transport"/>
    <property type="evidence" value="ECO:0007669"/>
    <property type="project" value="UniProtKB-KW"/>
</dbReference>
<dbReference type="Gene3D" id="3.40.190.10">
    <property type="entry name" value="Periplasmic binding protein-like II"/>
    <property type="match status" value="1"/>
</dbReference>
<dbReference type="OrthoDB" id="9801912at2"/>
<keyword evidence="6" id="KW-0653">Protein transport</keyword>
<reference evidence="9" key="1">
    <citation type="journal article" date="2019" name="bioRxiv">
        <title>Bacterially produced spermidine induces plant systemic susceptibility to pathogens.</title>
        <authorList>
            <person name="Melnyk R.A."/>
            <person name="Beskrovnaya P.A."/>
            <person name="Liu Z."/>
            <person name="Song Y."/>
            <person name="Haney C.H."/>
        </authorList>
    </citation>
    <scope>NUCLEOTIDE SEQUENCE [LARGE SCALE GENOMIC DNA]</scope>
    <source>
        <strain evidence="9">Dha-51</strain>
    </source>
</reference>
<evidence type="ECO:0000256" key="6">
    <source>
        <dbReference type="ARBA" id="ARBA00022927"/>
    </source>
</evidence>
<keyword evidence="3" id="KW-0813">Transport</keyword>
<comment type="subcellular location">
    <subcellularLocation>
        <location evidence="1">Cell envelope</location>
    </subcellularLocation>
</comment>
<proteinExistence type="inferred from homology"/>
<dbReference type="Gene3D" id="3.90.76.10">
    <property type="entry name" value="Dipeptide-binding Protein, Domain 1"/>
    <property type="match status" value="1"/>
</dbReference>
<evidence type="ECO:0000256" key="2">
    <source>
        <dbReference type="ARBA" id="ARBA00005695"/>
    </source>
</evidence>
<dbReference type="InterPro" id="IPR006311">
    <property type="entry name" value="TAT_signal"/>
</dbReference>
<accession>A0A1H2NHV7</accession>
<dbReference type="RefSeq" id="WP_093221289.1">
    <property type="nucleotide sequence ID" value="NZ_LT629803.1"/>
</dbReference>
<keyword evidence="5" id="KW-0571">Peptide transport</keyword>
<dbReference type="InterPro" id="IPR030678">
    <property type="entry name" value="Peptide/Ni-bd"/>
</dbReference>
<feature type="domain" description="Solute-binding protein family 5" evidence="7">
    <location>
        <begin position="105"/>
        <end position="435"/>
    </location>
</feature>
<dbReference type="Gene3D" id="3.10.105.10">
    <property type="entry name" value="Dipeptide-binding Protein, Domain 3"/>
    <property type="match status" value="1"/>
</dbReference>
<dbReference type="PANTHER" id="PTHR30290">
    <property type="entry name" value="PERIPLASMIC BINDING COMPONENT OF ABC TRANSPORTER"/>
    <property type="match status" value="1"/>
</dbReference>
<organism evidence="8 9">
    <name type="scientific">Pseudomonas vancouverensis</name>
    <dbReference type="NCBI Taxonomy" id="95300"/>
    <lineage>
        <taxon>Bacteria</taxon>
        <taxon>Pseudomonadati</taxon>
        <taxon>Pseudomonadota</taxon>
        <taxon>Gammaproteobacteria</taxon>
        <taxon>Pseudomonadales</taxon>
        <taxon>Pseudomonadaceae</taxon>
        <taxon>Pseudomonas</taxon>
    </lineage>
</organism>
<dbReference type="PIRSF" id="PIRSF002741">
    <property type="entry name" value="MppA"/>
    <property type="match status" value="1"/>
</dbReference>
<dbReference type="SUPFAM" id="SSF53850">
    <property type="entry name" value="Periplasmic binding protein-like II"/>
    <property type="match status" value="1"/>
</dbReference>
<evidence type="ECO:0000313" key="9">
    <source>
        <dbReference type="Proteomes" id="UP000295254"/>
    </source>
</evidence>
<dbReference type="PANTHER" id="PTHR30290:SF10">
    <property type="entry name" value="PERIPLASMIC OLIGOPEPTIDE-BINDING PROTEIN-RELATED"/>
    <property type="match status" value="1"/>
</dbReference>
<evidence type="ECO:0000256" key="5">
    <source>
        <dbReference type="ARBA" id="ARBA00022856"/>
    </source>
</evidence>